<evidence type="ECO:0000256" key="1">
    <source>
        <dbReference type="ARBA" id="ARBA00004651"/>
    </source>
</evidence>
<dbReference type="Proteomes" id="UP000321051">
    <property type="component" value="Unassembled WGS sequence"/>
</dbReference>
<dbReference type="InterPro" id="IPR002293">
    <property type="entry name" value="AA/rel_permease1"/>
</dbReference>
<dbReference type="Gene3D" id="1.20.1740.10">
    <property type="entry name" value="Amino acid/polyamine transporter I"/>
    <property type="match status" value="1"/>
</dbReference>
<evidence type="ECO:0000256" key="3">
    <source>
        <dbReference type="ARBA" id="ARBA00022692"/>
    </source>
</evidence>
<feature type="transmembrane region" description="Helical" evidence="6">
    <location>
        <begin position="359"/>
        <end position="378"/>
    </location>
</feature>
<name>A0A510Y7X5_MARHA</name>
<evidence type="ECO:0000256" key="4">
    <source>
        <dbReference type="ARBA" id="ARBA00022989"/>
    </source>
</evidence>
<dbReference type="PANTHER" id="PTHR42770:SF7">
    <property type="entry name" value="MEMBRANE PROTEIN"/>
    <property type="match status" value="1"/>
</dbReference>
<dbReference type="RefSeq" id="WP_094908657.1">
    <property type="nucleotide sequence ID" value="NZ_BJUN01000014.1"/>
</dbReference>
<gene>
    <name evidence="7" type="ORF">MHA01_23790</name>
</gene>
<feature type="transmembrane region" description="Helical" evidence="6">
    <location>
        <begin position="61"/>
        <end position="85"/>
    </location>
</feature>
<organism evidence="7 8">
    <name type="scientific">Marinococcus halophilus</name>
    <dbReference type="NCBI Taxonomy" id="1371"/>
    <lineage>
        <taxon>Bacteria</taxon>
        <taxon>Bacillati</taxon>
        <taxon>Bacillota</taxon>
        <taxon>Bacilli</taxon>
        <taxon>Bacillales</taxon>
        <taxon>Bacillaceae</taxon>
        <taxon>Marinococcus</taxon>
    </lineage>
</organism>
<comment type="subcellular location">
    <subcellularLocation>
        <location evidence="1">Cell membrane</location>
        <topology evidence="1">Multi-pass membrane protein</topology>
    </subcellularLocation>
</comment>
<feature type="transmembrane region" description="Helical" evidence="6">
    <location>
        <begin position="429"/>
        <end position="447"/>
    </location>
</feature>
<accession>A0A510Y7X5</accession>
<evidence type="ECO:0000313" key="8">
    <source>
        <dbReference type="Proteomes" id="UP000321051"/>
    </source>
</evidence>
<keyword evidence="5 6" id="KW-0472">Membrane</keyword>
<dbReference type="PANTHER" id="PTHR42770">
    <property type="entry name" value="AMINO ACID TRANSPORTER-RELATED"/>
    <property type="match status" value="1"/>
</dbReference>
<dbReference type="STRING" id="1371.GCA_900166605_01105"/>
<comment type="caution">
    <text evidence="7">The sequence shown here is derived from an EMBL/GenBank/DDBJ whole genome shotgun (WGS) entry which is preliminary data.</text>
</comment>
<feature type="transmembrane region" description="Helical" evidence="6">
    <location>
        <begin position="306"/>
        <end position="338"/>
    </location>
</feature>
<reference evidence="7 8" key="1">
    <citation type="submission" date="2019-07" db="EMBL/GenBank/DDBJ databases">
        <title>Whole genome shotgun sequence of Marinococcus halophilus NBRC 102359.</title>
        <authorList>
            <person name="Hosoyama A."/>
            <person name="Uohara A."/>
            <person name="Ohji S."/>
            <person name="Ichikawa N."/>
        </authorList>
    </citation>
    <scope>NUCLEOTIDE SEQUENCE [LARGE SCALE GENOMIC DNA]</scope>
    <source>
        <strain evidence="7 8">NBRC 102359</strain>
    </source>
</reference>
<feature type="transmembrane region" description="Helical" evidence="6">
    <location>
        <begin position="185"/>
        <end position="204"/>
    </location>
</feature>
<keyword evidence="4 6" id="KW-1133">Transmembrane helix</keyword>
<sequence length="498" mass="54739">MKLKDNVSPLPQENLEGKNSENNQLQKTLKPKWVWAIALGSAVGWGAFVQPVQWLGTAGPLGVILGMTLGALLMMVIGFCYGYLIQTFPFTGGGFTYAYYGFGKYHAYVCGWFLALAYACIIALNASALGLMFRFLLPELVSWGYMYSVAGWEVYAGEVLISCIAIIVFAIFNIRGASFSGSMQYWFVVVLILGALAISIGIFFSSSSSLSFSQPLFNTNITSFEAIFSILAIAPWAYIGFDNVPQAAEEFNFKPKKAFALIAFSLICASLVYSLMVFATTIASPWQDLVNAQHQWGTGEVVRNTLGITGVSILAIALSAGIFTGLNGFYVATSRLLFAMGRSQIFPSAFGKLHHKYKTPNISIMFICLLCLISPFFGREALNWIVDMSSIGVTVAFLYCCLASYKIFAWNKKESLAKNKFQISPKKKIISVLGVFISVGFILLLIVPGSPGALAFPSWIAMIVWILIGFTFFQVNRKKISQLTKEELDMRIIGKDSK</sequence>
<evidence type="ECO:0000313" key="7">
    <source>
        <dbReference type="EMBL" id="GEK59474.1"/>
    </source>
</evidence>
<dbReference type="PIRSF" id="PIRSF006060">
    <property type="entry name" value="AA_transporter"/>
    <property type="match status" value="1"/>
</dbReference>
<feature type="transmembrane region" description="Helical" evidence="6">
    <location>
        <begin position="33"/>
        <end position="49"/>
    </location>
</feature>
<protein>
    <submittedName>
        <fullName evidence="7">Amino acid permease</fullName>
    </submittedName>
</protein>
<feature type="transmembrane region" description="Helical" evidence="6">
    <location>
        <begin position="259"/>
        <end position="286"/>
    </location>
</feature>
<feature type="transmembrane region" description="Helical" evidence="6">
    <location>
        <begin position="384"/>
        <end position="408"/>
    </location>
</feature>
<dbReference type="GO" id="GO:0005886">
    <property type="term" value="C:plasma membrane"/>
    <property type="evidence" value="ECO:0007669"/>
    <property type="project" value="UniProtKB-SubCell"/>
</dbReference>
<feature type="transmembrane region" description="Helical" evidence="6">
    <location>
        <begin position="453"/>
        <end position="473"/>
    </location>
</feature>
<evidence type="ECO:0000256" key="6">
    <source>
        <dbReference type="SAM" id="Phobius"/>
    </source>
</evidence>
<feature type="transmembrane region" description="Helical" evidence="6">
    <location>
        <begin position="154"/>
        <end position="173"/>
    </location>
</feature>
<dbReference type="GO" id="GO:0022857">
    <property type="term" value="F:transmembrane transporter activity"/>
    <property type="evidence" value="ECO:0007669"/>
    <property type="project" value="InterPro"/>
</dbReference>
<dbReference type="EMBL" id="BJUN01000014">
    <property type="protein sequence ID" value="GEK59474.1"/>
    <property type="molecule type" value="Genomic_DNA"/>
</dbReference>
<dbReference type="AlphaFoldDB" id="A0A510Y7X5"/>
<dbReference type="OrthoDB" id="3181223at2"/>
<feature type="transmembrane region" description="Helical" evidence="6">
    <location>
        <begin position="105"/>
        <end position="124"/>
    </location>
</feature>
<dbReference type="Pfam" id="PF13520">
    <property type="entry name" value="AA_permease_2"/>
    <property type="match status" value="1"/>
</dbReference>
<dbReference type="InterPro" id="IPR050367">
    <property type="entry name" value="APC_superfamily"/>
</dbReference>
<keyword evidence="2" id="KW-1003">Cell membrane</keyword>
<evidence type="ECO:0000256" key="2">
    <source>
        <dbReference type="ARBA" id="ARBA00022475"/>
    </source>
</evidence>
<keyword evidence="8" id="KW-1185">Reference proteome</keyword>
<proteinExistence type="predicted"/>
<evidence type="ECO:0000256" key="5">
    <source>
        <dbReference type="ARBA" id="ARBA00023136"/>
    </source>
</evidence>
<feature type="transmembrane region" description="Helical" evidence="6">
    <location>
        <begin position="216"/>
        <end position="238"/>
    </location>
</feature>
<keyword evidence="3 6" id="KW-0812">Transmembrane</keyword>